<accession>A0A9P6UEL5</accession>
<feature type="region of interest" description="Disordered" evidence="1">
    <location>
        <begin position="92"/>
        <end position="119"/>
    </location>
</feature>
<evidence type="ECO:0000313" key="3">
    <source>
        <dbReference type="Proteomes" id="UP000823405"/>
    </source>
</evidence>
<proteinExistence type="predicted"/>
<evidence type="ECO:0000313" key="2">
    <source>
        <dbReference type="EMBL" id="KAG0283744.1"/>
    </source>
</evidence>
<dbReference type="AlphaFoldDB" id="A0A9P6UEL5"/>
<comment type="caution">
    <text evidence="2">The sequence shown here is derived from an EMBL/GenBank/DDBJ whole genome shotgun (WGS) entry which is preliminary data.</text>
</comment>
<gene>
    <name evidence="2" type="ORF">BGZ97_008429</name>
</gene>
<protein>
    <submittedName>
        <fullName evidence="2">Uncharacterized protein</fullName>
    </submittedName>
</protein>
<name>A0A9P6UEL5_9FUNG</name>
<reference evidence="2" key="1">
    <citation type="journal article" date="2020" name="Fungal Divers.">
        <title>Resolving the Mortierellaceae phylogeny through synthesis of multi-gene phylogenetics and phylogenomics.</title>
        <authorList>
            <person name="Vandepol N."/>
            <person name="Liber J."/>
            <person name="Desiro A."/>
            <person name="Na H."/>
            <person name="Kennedy M."/>
            <person name="Barry K."/>
            <person name="Grigoriev I.V."/>
            <person name="Miller A.N."/>
            <person name="O'Donnell K."/>
            <person name="Stajich J.E."/>
            <person name="Bonito G."/>
        </authorList>
    </citation>
    <scope>NUCLEOTIDE SEQUENCE</scope>
    <source>
        <strain evidence="2">NVP60</strain>
    </source>
</reference>
<dbReference type="Proteomes" id="UP000823405">
    <property type="component" value="Unassembled WGS sequence"/>
</dbReference>
<organism evidence="2 3">
    <name type="scientific">Linnemannia gamsii</name>
    <dbReference type="NCBI Taxonomy" id="64522"/>
    <lineage>
        <taxon>Eukaryota</taxon>
        <taxon>Fungi</taxon>
        <taxon>Fungi incertae sedis</taxon>
        <taxon>Mucoromycota</taxon>
        <taxon>Mortierellomycotina</taxon>
        <taxon>Mortierellomycetes</taxon>
        <taxon>Mortierellales</taxon>
        <taxon>Mortierellaceae</taxon>
        <taxon>Linnemannia</taxon>
    </lineage>
</organism>
<dbReference type="EMBL" id="JAAAIN010003853">
    <property type="protein sequence ID" value="KAG0283744.1"/>
    <property type="molecule type" value="Genomic_DNA"/>
</dbReference>
<evidence type="ECO:0000256" key="1">
    <source>
        <dbReference type="SAM" id="MobiDB-lite"/>
    </source>
</evidence>
<keyword evidence="3" id="KW-1185">Reference proteome</keyword>
<sequence>MPALLSVPVQTVAHVPSTASAPLTVSDIRASDPWWVKLRGDQLAAYAWQQASLCVMLNLVKNSIQKGGISLSEVKLDLICDVFNALSAMKGPGDSLKGPHSHIDNDSDDDKSSFPSKFDKNNKTAIQKAGTPLNTLVLCLDQTIR</sequence>
<dbReference type="OrthoDB" id="2418706at2759"/>